<feature type="transmembrane region" description="Helical" evidence="6">
    <location>
        <begin position="330"/>
        <end position="351"/>
    </location>
</feature>
<accession>A0A2T0SQY7</accession>
<keyword evidence="8" id="KW-1185">Reference proteome</keyword>
<feature type="transmembrane region" description="Helical" evidence="6">
    <location>
        <begin position="183"/>
        <end position="201"/>
    </location>
</feature>
<evidence type="ECO:0000256" key="3">
    <source>
        <dbReference type="ARBA" id="ARBA00022692"/>
    </source>
</evidence>
<reference evidence="7 8" key="1">
    <citation type="submission" date="2018-03" db="EMBL/GenBank/DDBJ databases">
        <title>Genomic Encyclopedia of Archaeal and Bacterial Type Strains, Phase II (KMG-II): from individual species to whole genera.</title>
        <authorList>
            <person name="Goeker M."/>
        </authorList>
    </citation>
    <scope>NUCLEOTIDE SEQUENCE [LARGE SCALE GENOMIC DNA]</scope>
    <source>
        <strain evidence="7 8">DSM 44720</strain>
    </source>
</reference>
<proteinExistence type="predicted"/>
<feature type="transmembrane region" description="Helical" evidence="6">
    <location>
        <begin position="147"/>
        <end position="171"/>
    </location>
</feature>
<sequence>MSGRDARVMTELTFRARGTDVHAPTDVDPAVARKRRLRLAAGGAVAALLAVEGYLVAPTLGEAASSLADVDATWFAVALLAVAMSMVMFALTRRRLLLAAGVGTSVRDAVEAALVANSLHATLPGGPAFSTAYNFRWMRGAGASSAVATWCLVAGGLVSTASLGVVALMAAVLVRGRASWEQLALEAAGLVAAGLAVRWVVRRPHVLVAAGQWALRRVNRLRRRPVETGVDGLGELVTQLGTVRPTGRDWGAATGLALLNWAFDAACLAACAAALGVHGVTLPLLLVAYTAGMSTSGLSPLPGGLGVVDAALVLTLVAGGIPAAQALPAVVLYRLISLVGVVVAGWVVCAVRQVRPWHSGDVATTP</sequence>
<evidence type="ECO:0000313" key="7">
    <source>
        <dbReference type="EMBL" id="PRY35783.1"/>
    </source>
</evidence>
<keyword evidence="4 6" id="KW-1133">Transmembrane helix</keyword>
<dbReference type="Proteomes" id="UP000239494">
    <property type="component" value="Unassembled WGS sequence"/>
</dbReference>
<dbReference type="OrthoDB" id="4481258at2"/>
<dbReference type="InterPro" id="IPR022791">
    <property type="entry name" value="L-PG_synthase/AglD"/>
</dbReference>
<dbReference type="PANTHER" id="PTHR39087">
    <property type="entry name" value="UPF0104 MEMBRANE PROTEIN MJ1595"/>
    <property type="match status" value="1"/>
</dbReference>
<evidence type="ECO:0000256" key="1">
    <source>
        <dbReference type="ARBA" id="ARBA00004651"/>
    </source>
</evidence>
<comment type="caution">
    <text evidence="7">The sequence shown here is derived from an EMBL/GenBank/DDBJ whole genome shotgun (WGS) entry which is preliminary data.</text>
</comment>
<dbReference type="Pfam" id="PF03706">
    <property type="entry name" value="LPG_synthase_TM"/>
    <property type="match status" value="1"/>
</dbReference>
<keyword evidence="5 6" id="KW-0472">Membrane</keyword>
<comment type="subcellular location">
    <subcellularLocation>
        <location evidence="1">Cell membrane</location>
        <topology evidence="1">Multi-pass membrane protein</topology>
    </subcellularLocation>
</comment>
<feature type="transmembrane region" description="Helical" evidence="6">
    <location>
        <begin position="39"/>
        <end position="60"/>
    </location>
</feature>
<name>A0A2T0SQY7_9PSEU</name>
<dbReference type="EMBL" id="PVTF01000013">
    <property type="protein sequence ID" value="PRY35783.1"/>
    <property type="molecule type" value="Genomic_DNA"/>
</dbReference>
<dbReference type="AlphaFoldDB" id="A0A2T0SQY7"/>
<evidence type="ECO:0000256" key="4">
    <source>
        <dbReference type="ARBA" id="ARBA00022989"/>
    </source>
</evidence>
<feature type="transmembrane region" description="Helical" evidence="6">
    <location>
        <begin position="72"/>
        <end position="91"/>
    </location>
</feature>
<feature type="transmembrane region" description="Helical" evidence="6">
    <location>
        <begin position="261"/>
        <end position="289"/>
    </location>
</feature>
<evidence type="ECO:0000256" key="2">
    <source>
        <dbReference type="ARBA" id="ARBA00022475"/>
    </source>
</evidence>
<evidence type="ECO:0000256" key="5">
    <source>
        <dbReference type="ARBA" id="ARBA00023136"/>
    </source>
</evidence>
<feature type="transmembrane region" description="Helical" evidence="6">
    <location>
        <begin position="301"/>
        <end position="324"/>
    </location>
</feature>
<evidence type="ECO:0008006" key="9">
    <source>
        <dbReference type="Google" id="ProtNLM"/>
    </source>
</evidence>
<keyword evidence="2" id="KW-1003">Cell membrane</keyword>
<keyword evidence="3 6" id="KW-0812">Transmembrane</keyword>
<evidence type="ECO:0000313" key="8">
    <source>
        <dbReference type="Proteomes" id="UP000239494"/>
    </source>
</evidence>
<gene>
    <name evidence="7" type="ORF">CLV43_113210</name>
</gene>
<dbReference type="GO" id="GO:0005886">
    <property type="term" value="C:plasma membrane"/>
    <property type="evidence" value="ECO:0007669"/>
    <property type="project" value="UniProtKB-SubCell"/>
</dbReference>
<evidence type="ECO:0000256" key="6">
    <source>
        <dbReference type="SAM" id="Phobius"/>
    </source>
</evidence>
<dbReference type="PANTHER" id="PTHR39087:SF2">
    <property type="entry name" value="UPF0104 MEMBRANE PROTEIN MJ1595"/>
    <property type="match status" value="1"/>
</dbReference>
<protein>
    <recommendedName>
        <fullName evidence="9">Lysylphosphatidylglycerol synthase-like protein</fullName>
    </recommendedName>
</protein>
<organism evidence="7 8">
    <name type="scientific">Umezawaea tangerina</name>
    <dbReference type="NCBI Taxonomy" id="84725"/>
    <lineage>
        <taxon>Bacteria</taxon>
        <taxon>Bacillati</taxon>
        <taxon>Actinomycetota</taxon>
        <taxon>Actinomycetes</taxon>
        <taxon>Pseudonocardiales</taxon>
        <taxon>Pseudonocardiaceae</taxon>
        <taxon>Umezawaea</taxon>
    </lineage>
</organism>